<dbReference type="EnsemblPlants" id="Kaladp0053s0604.2.v1.1">
    <property type="protein sequence ID" value="Kaladp0053s0604.2.v1.1"/>
    <property type="gene ID" value="Kaladp0053s0604.v1.1"/>
</dbReference>
<evidence type="ECO:0000256" key="1">
    <source>
        <dbReference type="SAM" id="Phobius"/>
    </source>
</evidence>
<keyword evidence="1" id="KW-0472">Membrane</keyword>
<feature type="transmembrane region" description="Helical" evidence="1">
    <location>
        <begin position="20"/>
        <end position="46"/>
    </location>
</feature>
<keyword evidence="1" id="KW-0812">Transmembrane</keyword>
<reference evidence="2" key="1">
    <citation type="submission" date="2021-01" db="UniProtKB">
        <authorList>
            <consortium name="EnsemblPlants"/>
        </authorList>
    </citation>
    <scope>IDENTIFICATION</scope>
</reference>
<name>A0A7N0U4J1_KALFE</name>
<keyword evidence="3" id="KW-1185">Reference proteome</keyword>
<dbReference type="EnsemblPlants" id="Kaladp0053s0604.1.v1.1">
    <property type="protein sequence ID" value="Kaladp0053s0604.1.v1.1"/>
    <property type="gene ID" value="Kaladp0053s0604.v1.1"/>
</dbReference>
<proteinExistence type="predicted"/>
<protein>
    <submittedName>
        <fullName evidence="2">Uncharacterized protein</fullName>
    </submittedName>
</protein>
<dbReference type="AlphaFoldDB" id="A0A7N0U4J1"/>
<evidence type="ECO:0000313" key="3">
    <source>
        <dbReference type="Proteomes" id="UP000594263"/>
    </source>
</evidence>
<dbReference type="Gramene" id="Kaladp0053s0604.1.v1.1">
    <property type="protein sequence ID" value="Kaladp0053s0604.1.v1.1"/>
    <property type="gene ID" value="Kaladp0053s0604.v1.1"/>
</dbReference>
<dbReference type="Proteomes" id="UP000594263">
    <property type="component" value="Unplaced"/>
</dbReference>
<evidence type="ECO:0000313" key="2">
    <source>
        <dbReference type="EnsemblPlants" id="Kaladp0053s0604.2.v1.1"/>
    </source>
</evidence>
<sequence>MYTVSSIGTVSLSYRTRLLVNWSISALQLFCAMMKLVFSSTPYWLIYHSSIRVMDQVKLIKWDYAIPGPWGTTIKWLFQHKIWLGTSTLYKIELKNETHSRNSGEDTYEVSMLT</sequence>
<keyword evidence="1" id="KW-1133">Transmembrane helix</keyword>
<organism evidence="2 3">
    <name type="scientific">Kalanchoe fedtschenkoi</name>
    <name type="common">Lavender scallops</name>
    <name type="synonym">South American air plant</name>
    <dbReference type="NCBI Taxonomy" id="63787"/>
    <lineage>
        <taxon>Eukaryota</taxon>
        <taxon>Viridiplantae</taxon>
        <taxon>Streptophyta</taxon>
        <taxon>Embryophyta</taxon>
        <taxon>Tracheophyta</taxon>
        <taxon>Spermatophyta</taxon>
        <taxon>Magnoliopsida</taxon>
        <taxon>eudicotyledons</taxon>
        <taxon>Gunneridae</taxon>
        <taxon>Pentapetalae</taxon>
        <taxon>Saxifragales</taxon>
        <taxon>Crassulaceae</taxon>
        <taxon>Kalanchoe</taxon>
    </lineage>
</organism>
<accession>A0A7N0U4J1</accession>
<dbReference type="Gramene" id="Kaladp0053s0604.2.v1.1">
    <property type="protein sequence ID" value="Kaladp0053s0604.2.v1.1"/>
    <property type="gene ID" value="Kaladp0053s0604.v1.1"/>
</dbReference>